<comment type="caution">
    <text evidence="2">The sequence shown here is derived from an EMBL/GenBank/DDBJ whole genome shotgun (WGS) entry which is preliminary data.</text>
</comment>
<sequence>GSAERAEACAAGRPGTPSTGTTEPGAPGGPDGASGVLPGRPGRRRSHDREWLGRGALSFLAEASDLLAGQLDEDLVASLTGQLIV</sequence>
<feature type="compositionally biased region" description="Low complexity" evidence="1">
    <location>
        <begin position="10"/>
        <end position="25"/>
    </location>
</feature>
<evidence type="ECO:0000313" key="2">
    <source>
        <dbReference type="EMBL" id="NEB18322.1"/>
    </source>
</evidence>
<keyword evidence="3" id="KW-1185">Reference proteome</keyword>
<proteinExistence type="predicted"/>
<dbReference type="Proteomes" id="UP000469545">
    <property type="component" value="Unassembled WGS sequence"/>
</dbReference>
<reference evidence="2 3" key="1">
    <citation type="submission" date="2020-01" db="EMBL/GenBank/DDBJ databases">
        <title>Insect and environment-associated Actinomycetes.</title>
        <authorList>
            <person name="Currrie C."/>
            <person name="Chevrette M."/>
            <person name="Carlson C."/>
            <person name="Stubbendieck R."/>
            <person name="Wendt-Pienkowski E."/>
        </authorList>
    </citation>
    <scope>NUCLEOTIDE SEQUENCE [LARGE SCALE GENOMIC DNA]</scope>
    <source>
        <strain evidence="2 3">SID14172</strain>
    </source>
</reference>
<protein>
    <submittedName>
        <fullName evidence="2">Phosphatase</fullName>
    </submittedName>
</protein>
<feature type="non-terminal residue" evidence="2">
    <location>
        <position position="1"/>
    </location>
</feature>
<evidence type="ECO:0000313" key="3">
    <source>
        <dbReference type="Proteomes" id="UP000469545"/>
    </source>
</evidence>
<name>A0A6N9UTG5_9ACTN</name>
<accession>A0A6N9UTG5</accession>
<feature type="region of interest" description="Disordered" evidence="1">
    <location>
        <begin position="1"/>
        <end position="49"/>
    </location>
</feature>
<dbReference type="EMBL" id="JAAGMB010000394">
    <property type="protein sequence ID" value="NEB18322.1"/>
    <property type="molecule type" value="Genomic_DNA"/>
</dbReference>
<organism evidence="2 3">
    <name type="scientific">Streptomyces coelicoflavus</name>
    <dbReference type="NCBI Taxonomy" id="285562"/>
    <lineage>
        <taxon>Bacteria</taxon>
        <taxon>Bacillati</taxon>
        <taxon>Actinomycetota</taxon>
        <taxon>Actinomycetes</taxon>
        <taxon>Kitasatosporales</taxon>
        <taxon>Streptomycetaceae</taxon>
        <taxon>Streptomyces</taxon>
    </lineage>
</organism>
<gene>
    <name evidence="2" type="ORF">G3I46_17700</name>
</gene>
<evidence type="ECO:0000256" key="1">
    <source>
        <dbReference type="SAM" id="MobiDB-lite"/>
    </source>
</evidence>
<dbReference type="AlphaFoldDB" id="A0A6N9UTG5"/>
<feature type="non-terminal residue" evidence="2">
    <location>
        <position position="85"/>
    </location>
</feature>